<dbReference type="InterPro" id="IPR000569">
    <property type="entry name" value="HECT_dom"/>
</dbReference>
<keyword evidence="1 2" id="KW-0833">Ubl conjugation pathway</keyword>
<dbReference type="EnsemblMetazoa" id="CLYHEMT023945.1">
    <property type="protein sequence ID" value="CLYHEMP023945.1"/>
    <property type="gene ID" value="CLYHEMG023945"/>
</dbReference>
<evidence type="ECO:0000313" key="4">
    <source>
        <dbReference type="EnsemblMetazoa" id="CLYHEMP023945.1"/>
    </source>
</evidence>
<reference evidence="4" key="1">
    <citation type="submission" date="2021-01" db="UniProtKB">
        <authorList>
            <consortium name="EnsemblMetazoa"/>
        </authorList>
    </citation>
    <scope>IDENTIFICATION</scope>
</reference>
<evidence type="ECO:0000256" key="1">
    <source>
        <dbReference type="ARBA" id="ARBA00022786"/>
    </source>
</evidence>
<evidence type="ECO:0000259" key="3">
    <source>
        <dbReference type="PROSITE" id="PS50237"/>
    </source>
</evidence>
<comment type="caution">
    <text evidence="2">Lacks conserved residue(s) required for the propagation of feature annotation.</text>
</comment>
<proteinExistence type="predicted"/>
<dbReference type="PROSITE" id="PS50237">
    <property type="entry name" value="HECT"/>
    <property type="match status" value="1"/>
</dbReference>
<dbReference type="InterPro" id="IPR035983">
    <property type="entry name" value="Hect_E3_ubiquitin_ligase"/>
</dbReference>
<sequence length="327" mass="37261">MFPALDALKIMSTMNKHKNFDDTVDALNTFSLDPSSVSTGAEVITIYTQQVTTKDELLTVKRENLWKDAMRFYKIASARKSMLFNKFRVDFDGEVGVDAGSLSIEFFTKFFEQARSELFEMVPSGIYLIPKRSGGNLTSFKIFGMAMAHSLMHGGPPFPYLHLWCYLMLLDKSDDEIAACLFESYENLIPLNAGSSTVIQFLNKLSICKSNDEIQAILDSAEGPAFEQIINSSQWDINVEVNINNIETLKSIILWEELVTKREKQIKAMREGMEILGFLPFLQNYEYLLREFFVGNTKELTPEVLSQIILWDDAENPDHPAYPTLHQ</sequence>
<dbReference type="OrthoDB" id="5958176at2759"/>
<keyword evidence="5" id="KW-1185">Reference proteome</keyword>
<dbReference type="AlphaFoldDB" id="A0A7M5XI47"/>
<organism evidence="4 5">
    <name type="scientific">Clytia hemisphaerica</name>
    <dbReference type="NCBI Taxonomy" id="252671"/>
    <lineage>
        <taxon>Eukaryota</taxon>
        <taxon>Metazoa</taxon>
        <taxon>Cnidaria</taxon>
        <taxon>Hydrozoa</taxon>
        <taxon>Hydroidolina</taxon>
        <taxon>Leptothecata</taxon>
        <taxon>Obeliida</taxon>
        <taxon>Clytiidae</taxon>
        <taxon>Clytia</taxon>
    </lineage>
</organism>
<accession>A0A7M5XI47</accession>
<evidence type="ECO:0000313" key="5">
    <source>
        <dbReference type="Proteomes" id="UP000594262"/>
    </source>
</evidence>
<protein>
    <recommendedName>
        <fullName evidence="3">HECT domain-containing protein</fullName>
    </recommendedName>
</protein>
<dbReference type="GO" id="GO:0004842">
    <property type="term" value="F:ubiquitin-protein transferase activity"/>
    <property type="evidence" value="ECO:0007669"/>
    <property type="project" value="InterPro"/>
</dbReference>
<feature type="domain" description="HECT" evidence="3">
    <location>
        <begin position="79"/>
        <end position="113"/>
    </location>
</feature>
<dbReference type="SUPFAM" id="SSF56204">
    <property type="entry name" value="Hect, E3 ligase catalytic domain"/>
    <property type="match status" value="1"/>
</dbReference>
<dbReference type="Gene3D" id="3.90.1750.10">
    <property type="entry name" value="Hect, E3 ligase catalytic domains"/>
    <property type="match status" value="1"/>
</dbReference>
<evidence type="ECO:0000256" key="2">
    <source>
        <dbReference type="PROSITE-ProRule" id="PRU00104"/>
    </source>
</evidence>
<dbReference type="Proteomes" id="UP000594262">
    <property type="component" value="Unplaced"/>
</dbReference>
<name>A0A7M5XI47_9CNID</name>